<feature type="signal peptide" evidence="1">
    <location>
        <begin position="1"/>
        <end position="22"/>
    </location>
</feature>
<keyword evidence="1" id="KW-0732">Signal</keyword>
<accession>A0ABP3D153</accession>
<comment type="caution">
    <text evidence="2">The sequence shown here is derived from an EMBL/GenBank/DDBJ whole genome shotgun (WGS) entry which is preliminary data.</text>
</comment>
<gene>
    <name evidence="2" type="ORF">GCM10010492_18310</name>
</gene>
<sequence length="155" mass="15905">MGVGVFGRAVVAAGLVVGSCVAVTPVAGAIGPMTPDGPGVFKAVIDEKVTKEADGYAFTGTVACPEQESPVDFTKVVLVVRQENAVAKAEGDKVECEGQQGRAAADGRWKVLVKGEQQHSALDTGGMKPGKAEAYVLIVQGTTFEMGRGSVTLPE</sequence>
<evidence type="ECO:0000313" key="3">
    <source>
        <dbReference type="Proteomes" id="UP001500416"/>
    </source>
</evidence>
<keyword evidence="3" id="KW-1185">Reference proteome</keyword>
<evidence type="ECO:0000256" key="1">
    <source>
        <dbReference type="SAM" id="SignalP"/>
    </source>
</evidence>
<dbReference type="EMBL" id="BAAABU010000003">
    <property type="protein sequence ID" value="GAA0220586.1"/>
    <property type="molecule type" value="Genomic_DNA"/>
</dbReference>
<evidence type="ECO:0000313" key="2">
    <source>
        <dbReference type="EMBL" id="GAA0220586.1"/>
    </source>
</evidence>
<name>A0ABP3D153_9PSEU</name>
<reference evidence="3" key="1">
    <citation type="journal article" date="2019" name="Int. J. Syst. Evol. Microbiol.">
        <title>The Global Catalogue of Microorganisms (GCM) 10K type strain sequencing project: providing services to taxonomists for standard genome sequencing and annotation.</title>
        <authorList>
            <consortium name="The Broad Institute Genomics Platform"/>
            <consortium name="The Broad Institute Genome Sequencing Center for Infectious Disease"/>
            <person name="Wu L."/>
            <person name="Ma J."/>
        </authorList>
    </citation>
    <scope>NUCLEOTIDE SEQUENCE [LARGE SCALE GENOMIC DNA]</scope>
    <source>
        <strain evidence="3">JCM 3380</strain>
    </source>
</reference>
<proteinExistence type="predicted"/>
<dbReference type="Proteomes" id="UP001500416">
    <property type="component" value="Unassembled WGS sequence"/>
</dbReference>
<organism evidence="2 3">
    <name type="scientific">Saccharothrix mutabilis subsp. mutabilis</name>
    <dbReference type="NCBI Taxonomy" id="66855"/>
    <lineage>
        <taxon>Bacteria</taxon>
        <taxon>Bacillati</taxon>
        <taxon>Actinomycetota</taxon>
        <taxon>Actinomycetes</taxon>
        <taxon>Pseudonocardiales</taxon>
        <taxon>Pseudonocardiaceae</taxon>
        <taxon>Saccharothrix</taxon>
    </lineage>
</organism>
<protein>
    <recommendedName>
        <fullName evidence="4">Lipoprotein</fullName>
    </recommendedName>
</protein>
<evidence type="ECO:0008006" key="4">
    <source>
        <dbReference type="Google" id="ProtNLM"/>
    </source>
</evidence>
<feature type="chain" id="PRO_5045902276" description="Lipoprotein" evidence="1">
    <location>
        <begin position="23"/>
        <end position="155"/>
    </location>
</feature>
<dbReference type="RefSeq" id="WP_343933246.1">
    <property type="nucleotide sequence ID" value="NZ_BAAABU010000003.1"/>
</dbReference>